<dbReference type="Proteomes" id="UP000287996">
    <property type="component" value="Unassembled WGS sequence"/>
</dbReference>
<dbReference type="EMBL" id="PIQH01000002">
    <property type="protein sequence ID" value="RUO81128.1"/>
    <property type="molecule type" value="Genomic_DNA"/>
</dbReference>
<accession>A0A432ZTI0</accession>
<reference evidence="2 3" key="1">
    <citation type="journal article" date="2011" name="Front. Microbiol.">
        <title>Genomic signatures of strain selection and enhancement in Bacillus atrophaeus var. globigii, a historical biowarfare simulant.</title>
        <authorList>
            <person name="Gibbons H.S."/>
            <person name="Broomall S.M."/>
            <person name="McNew L.A."/>
            <person name="Daligault H."/>
            <person name="Chapman C."/>
            <person name="Bruce D."/>
            <person name="Karavis M."/>
            <person name="Krepps M."/>
            <person name="McGregor P.A."/>
            <person name="Hong C."/>
            <person name="Park K.H."/>
            <person name="Akmal A."/>
            <person name="Feldman A."/>
            <person name="Lin J.S."/>
            <person name="Chang W.E."/>
            <person name="Higgs B.W."/>
            <person name="Demirev P."/>
            <person name="Lindquist J."/>
            <person name="Liem A."/>
            <person name="Fochler E."/>
            <person name="Read T.D."/>
            <person name="Tapia R."/>
            <person name="Johnson S."/>
            <person name="Bishop-Lilly K.A."/>
            <person name="Detter C."/>
            <person name="Han C."/>
            <person name="Sozhamannan S."/>
            <person name="Rosenzweig C.N."/>
            <person name="Skowronski E.W."/>
        </authorList>
    </citation>
    <scope>NUCLEOTIDE SEQUENCE [LARGE SCALE GENOMIC DNA]</scope>
    <source>
        <strain evidence="2 3">CC-PW-9</strain>
    </source>
</reference>
<sequence>MLRTVLLFSLLFCATVVHASPAKLAIVIDDIGNHRADLRWTELPGDLTFAILPYTPFAHAFAIKAHFSRKEVLLHMPMEAVHGNRLGPGAITMDMSAQQIKLTLTRALESLPYVSGMNNHMGSEFTQHTLSMQAVMETLQNKQLFFLDSRTSAKTIAEDMAKLYGVPTTRRNVFLDNQRDSRSLQRQFDRALEIAKQRGHAVLIGHPYPETLSFLQQALPQLNNSDIELVYASRLSRIAEPGSSGLLLQPRQQN</sequence>
<dbReference type="Pfam" id="PF04748">
    <property type="entry name" value="Polysacc_deac_2"/>
    <property type="match status" value="1"/>
</dbReference>
<keyword evidence="1" id="KW-0732">Signal</keyword>
<dbReference type="GO" id="GO:0005975">
    <property type="term" value="P:carbohydrate metabolic process"/>
    <property type="evidence" value="ECO:0007669"/>
    <property type="project" value="InterPro"/>
</dbReference>
<feature type="signal peptide" evidence="1">
    <location>
        <begin position="1"/>
        <end position="19"/>
    </location>
</feature>
<name>A0A432ZTI0_9GAMM</name>
<evidence type="ECO:0000313" key="2">
    <source>
        <dbReference type="EMBL" id="RUO81128.1"/>
    </source>
</evidence>
<dbReference type="SUPFAM" id="SSF88713">
    <property type="entry name" value="Glycoside hydrolase/deacetylase"/>
    <property type="match status" value="1"/>
</dbReference>
<dbReference type="Gene3D" id="3.20.20.370">
    <property type="entry name" value="Glycoside hydrolase/deacetylase"/>
    <property type="match status" value="1"/>
</dbReference>
<dbReference type="InterPro" id="IPR011330">
    <property type="entry name" value="Glyco_hydro/deAcase_b/a-brl"/>
</dbReference>
<feature type="chain" id="PRO_5019096364" description="Divergent polysaccharide deacetylase family protein" evidence="1">
    <location>
        <begin position="20"/>
        <end position="254"/>
    </location>
</feature>
<dbReference type="OrthoDB" id="9784811at2"/>
<evidence type="ECO:0000256" key="1">
    <source>
        <dbReference type="SAM" id="SignalP"/>
    </source>
</evidence>
<dbReference type="CDD" id="cd10936">
    <property type="entry name" value="CE4_DAC2"/>
    <property type="match status" value="1"/>
</dbReference>
<dbReference type="InterPro" id="IPR006837">
    <property type="entry name" value="Divergent_DAC"/>
</dbReference>
<keyword evidence="3" id="KW-1185">Reference proteome</keyword>
<dbReference type="PANTHER" id="PTHR30105">
    <property type="entry name" value="UNCHARACTERIZED YIBQ-RELATED"/>
    <property type="match status" value="1"/>
</dbReference>
<protein>
    <recommendedName>
        <fullName evidence="4">Divergent polysaccharide deacetylase family protein</fullName>
    </recommendedName>
</protein>
<dbReference type="RefSeq" id="WP_126841124.1">
    <property type="nucleotide sequence ID" value="NZ_PIQH01000002.1"/>
</dbReference>
<organism evidence="2 3">
    <name type="scientific">Idiomarina tyrosinivorans</name>
    <dbReference type="NCBI Taxonomy" id="1445662"/>
    <lineage>
        <taxon>Bacteria</taxon>
        <taxon>Pseudomonadati</taxon>
        <taxon>Pseudomonadota</taxon>
        <taxon>Gammaproteobacteria</taxon>
        <taxon>Alteromonadales</taxon>
        <taxon>Idiomarinaceae</taxon>
        <taxon>Idiomarina</taxon>
    </lineage>
</organism>
<evidence type="ECO:0000313" key="3">
    <source>
        <dbReference type="Proteomes" id="UP000287996"/>
    </source>
</evidence>
<evidence type="ECO:0008006" key="4">
    <source>
        <dbReference type="Google" id="ProtNLM"/>
    </source>
</evidence>
<proteinExistence type="predicted"/>
<dbReference type="PANTHER" id="PTHR30105:SF2">
    <property type="entry name" value="DIVERGENT POLYSACCHARIDE DEACETYLASE SUPERFAMILY"/>
    <property type="match status" value="1"/>
</dbReference>
<dbReference type="AlphaFoldDB" id="A0A432ZTI0"/>
<gene>
    <name evidence="2" type="ORF">CWI84_03180</name>
</gene>
<comment type="caution">
    <text evidence="2">The sequence shown here is derived from an EMBL/GenBank/DDBJ whole genome shotgun (WGS) entry which is preliminary data.</text>
</comment>